<gene>
    <name evidence="1" type="ORF">O9G_002179</name>
</gene>
<dbReference type="Proteomes" id="UP000030755">
    <property type="component" value="Unassembled WGS sequence"/>
</dbReference>
<protein>
    <submittedName>
        <fullName evidence="1">Uncharacterized protein</fullName>
    </submittedName>
</protein>
<proteinExistence type="predicted"/>
<dbReference type="AlphaFoldDB" id="A0A075AQ53"/>
<accession>A0A075AQ53</accession>
<organism evidence="1 2">
    <name type="scientific">Rozella allomycis (strain CSF55)</name>
    <dbReference type="NCBI Taxonomy" id="988480"/>
    <lineage>
        <taxon>Eukaryota</taxon>
        <taxon>Fungi</taxon>
        <taxon>Fungi incertae sedis</taxon>
        <taxon>Cryptomycota</taxon>
        <taxon>Cryptomycota incertae sedis</taxon>
        <taxon>Rozella</taxon>
    </lineage>
</organism>
<sequence length="305" mass="34524">MYLRDGKIERGPKIPTEITKVYQILCAAFFDIGITVTKLVELIEANLNVFKGVGLKDKDDIVNFLIECRLVKDRNGVLNSSIFHGTIKDPIAKRIDDSDLELVLLRFRKVLIRHMEFHIDATIRVEKLFGILSNLIDDGIIPAYSRNLFVETLEQKGFIKSRGGKLISLTESFLSNMANTTSQNSLDGEEQKAGENVAKKKTNFKSIKENQVAPKTKAESNCNVVVKDVIDDVPVKNILDDVSIKKILATLKFMKFFHKKTSFTFDEVKKRYLKMFSGSENDANSKFDMAARQKIITVVDNKIIV</sequence>
<evidence type="ECO:0000313" key="2">
    <source>
        <dbReference type="Proteomes" id="UP000030755"/>
    </source>
</evidence>
<dbReference type="HOGENOM" id="CLU_912622_0_0_1"/>
<keyword evidence="2" id="KW-1185">Reference proteome</keyword>
<evidence type="ECO:0000313" key="1">
    <source>
        <dbReference type="EMBL" id="EPZ32338.1"/>
    </source>
</evidence>
<reference evidence="1 2" key="1">
    <citation type="journal article" date="2013" name="Curr. Biol.">
        <title>Shared signatures of parasitism and phylogenomics unite Cryptomycota and microsporidia.</title>
        <authorList>
            <person name="James T.Y."/>
            <person name="Pelin A."/>
            <person name="Bonen L."/>
            <person name="Ahrendt S."/>
            <person name="Sain D."/>
            <person name="Corradi N."/>
            <person name="Stajich J.E."/>
        </authorList>
    </citation>
    <scope>NUCLEOTIDE SEQUENCE [LARGE SCALE GENOMIC DNA]</scope>
    <source>
        <strain evidence="1 2">CSF55</strain>
    </source>
</reference>
<dbReference type="EMBL" id="KE561161">
    <property type="protein sequence ID" value="EPZ32338.1"/>
    <property type="molecule type" value="Genomic_DNA"/>
</dbReference>
<name>A0A075AQ53_ROZAC</name>